<dbReference type="EMBL" id="CM031833">
    <property type="protein sequence ID" value="KAG6697479.1"/>
    <property type="molecule type" value="Genomic_DNA"/>
</dbReference>
<evidence type="ECO:0000313" key="2">
    <source>
        <dbReference type="Proteomes" id="UP000811246"/>
    </source>
</evidence>
<proteinExistence type="predicted"/>
<comment type="caution">
    <text evidence="1">The sequence shown here is derived from an EMBL/GenBank/DDBJ whole genome shotgun (WGS) entry which is preliminary data.</text>
</comment>
<evidence type="ECO:0000313" key="1">
    <source>
        <dbReference type="EMBL" id="KAG6697479.1"/>
    </source>
</evidence>
<reference evidence="1" key="1">
    <citation type="submission" date="2021-01" db="EMBL/GenBank/DDBJ databases">
        <authorList>
            <person name="Lovell J.T."/>
            <person name="Bentley N."/>
            <person name="Bhattarai G."/>
            <person name="Jenkins J.W."/>
            <person name="Sreedasyam A."/>
            <person name="Alarcon Y."/>
            <person name="Bock C."/>
            <person name="Boston L."/>
            <person name="Carlson J."/>
            <person name="Cervantes K."/>
            <person name="Clermont K."/>
            <person name="Krom N."/>
            <person name="Kubenka K."/>
            <person name="Mamidi S."/>
            <person name="Mattison C."/>
            <person name="Monteros M."/>
            <person name="Pisani C."/>
            <person name="Plott C."/>
            <person name="Rajasekar S."/>
            <person name="Rhein H.S."/>
            <person name="Rohla C."/>
            <person name="Song M."/>
            <person name="Hilaire R.S."/>
            <person name="Shu S."/>
            <person name="Wells L."/>
            <person name="Wang X."/>
            <person name="Webber J."/>
            <person name="Heerema R.J."/>
            <person name="Klein P."/>
            <person name="Conner P."/>
            <person name="Grauke L."/>
            <person name="Grimwood J."/>
            <person name="Schmutz J."/>
            <person name="Randall J.J."/>
        </authorList>
    </citation>
    <scope>NUCLEOTIDE SEQUENCE</scope>
    <source>
        <tissue evidence="1">Leaf</tissue>
    </source>
</reference>
<name>A0A922JAA1_CARIL</name>
<gene>
    <name evidence="1" type="ORF">I3842_09G201900</name>
</gene>
<dbReference type="Proteomes" id="UP000811246">
    <property type="component" value="Chromosome 9"/>
</dbReference>
<accession>A0A922JAA1</accession>
<protein>
    <submittedName>
        <fullName evidence="1">Uncharacterized protein</fullName>
    </submittedName>
</protein>
<dbReference type="AlphaFoldDB" id="A0A922JAA1"/>
<sequence>MCGTPFLLRSSSLGRELDPLDIIYSRSLGFLSYRGHHVKGANQVSRLRNLSISLNTAEQLINVLLLKYTNSLFRAPTSFLLNSNGLFHAFSFSEAHGNLDACKLHVHLRKNKT</sequence>
<organism evidence="1 2">
    <name type="scientific">Carya illinoinensis</name>
    <name type="common">Pecan</name>
    <dbReference type="NCBI Taxonomy" id="32201"/>
    <lineage>
        <taxon>Eukaryota</taxon>
        <taxon>Viridiplantae</taxon>
        <taxon>Streptophyta</taxon>
        <taxon>Embryophyta</taxon>
        <taxon>Tracheophyta</taxon>
        <taxon>Spermatophyta</taxon>
        <taxon>Magnoliopsida</taxon>
        <taxon>eudicotyledons</taxon>
        <taxon>Gunneridae</taxon>
        <taxon>Pentapetalae</taxon>
        <taxon>rosids</taxon>
        <taxon>fabids</taxon>
        <taxon>Fagales</taxon>
        <taxon>Juglandaceae</taxon>
        <taxon>Carya</taxon>
    </lineage>
</organism>